<evidence type="ECO:0000256" key="1">
    <source>
        <dbReference type="SAM" id="MobiDB-lite"/>
    </source>
</evidence>
<feature type="region of interest" description="Disordered" evidence="1">
    <location>
        <begin position="58"/>
        <end position="157"/>
    </location>
</feature>
<dbReference type="Gramene" id="KOM52493">
    <property type="protein sequence ID" value="KOM52493"/>
    <property type="gene ID" value="LR48_Vigan09g115200"/>
</dbReference>
<reference evidence="3" key="1">
    <citation type="journal article" date="2015" name="Proc. Natl. Acad. Sci. U.S.A.">
        <title>Genome sequencing of adzuki bean (Vigna angularis) provides insight into high starch and low fat accumulation and domestication.</title>
        <authorList>
            <person name="Yang K."/>
            <person name="Tian Z."/>
            <person name="Chen C."/>
            <person name="Luo L."/>
            <person name="Zhao B."/>
            <person name="Wang Z."/>
            <person name="Yu L."/>
            <person name="Li Y."/>
            <person name="Sun Y."/>
            <person name="Li W."/>
            <person name="Chen Y."/>
            <person name="Li Y."/>
            <person name="Zhang Y."/>
            <person name="Ai D."/>
            <person name="Zhao J."/>
            <person name="Shang C."/>
            <person name="Ma Y."/>
            <person name="Wu B."/>
            <person name="Wang M."/>
            <person name="Gao L."/>
            <person name="Sun D."/>
            <person name="Zhang P."/>
            <person name="Guo F."/>
            <person name="Wang W."/>
            <person name="Li Y."/>
            <person name="Wang J."/>
            <person name="Varshney R.K."/>
            <person name="Wang J."/>
            <person name="Ling H.Q."/>
            <person name="Wan P."/>
        </authorList>
    </citation>
    <scope>NUCLEOTIDE SEQUENCE</scope>
    <source>
        <strain evidence="3">cv. Jingnong 6</strain>
    </source>
</reference>
<evidence type="ECO:0000313" key="3">
    <source>
        <dbReference type="Proteomes" id="UP000053144"/>
    </source>
</evidence>
<sequence length="157" mass="17122">MALSAPKGVPWRQTPGTGALRRVLLAKMAPKGPMEGVQRCTRLSRLEARSVWCQVGKEPPKEQQFCHNQPSHSNNVQQLSLKKKSSHQEGGRHGGLDGIPRLMNREHIQQSHGSRGDASVGLVKKGNIQQQLHNSTTKQASPAKEAATAIEEEGLDV</sequence>
<feature type="compositionally biased region" description="Polar residues" evidence="1">
    <location>
        <begin position="127"/>
        <end position="140"/>
    </location>
</feature>
<gene>
    <name evidence="2" type="ORF">LR48_Vigan09g115200</name>
</gene>
<organism evidence="2 3">
    <name type="scientific">Phaseolus angularis</name>
    <name type="common">Azuki bean</name>
    <name type="synonym">Vigna angularis</name>
    <dbReference type="NCBI Taxonomy" id="3914"/>
    <lineage>
        <taxon>Eukaryota</taxon>
        <taxon>Viridiplantae</taxon>
        <taxon>Streptophyta</taxon>
        <taxon>Embryophyta</taxon>
        <taxon>Tracheophyta</taxon>
        <taxon>Spermatophyta</taxon>
        <taxon>Magnoliopsida</taxon>
        <taxon>eudicotyledons</taxon>
        <taxon>Gunneridae</taxon>
        <taxon>Pentapetalae</taxon>
        <taxon>rosids</taxon>
        <taxon>fabids</taxon>
        <taxon>Fabales</taxon>
        <taxon>Fabaceae</taxon>
        <taxon>Papilionoideae</taxon>
        <taxon>50 kb inversion clade</taxon>
        <taxon>NPAAA clade</taxon>
        <taxon>indigoferoid/millettioid clade</taxon>
        <taxon>Phaseoleae</taxon>
        <taxon>Vigna</taxon>
    </lineage>
</organism>
<dbReference type="Proteomes" id="UP000053144">
    <property type="component" value="Chromosome 9"/>
</dbReference>
<protein>
    <submittedName>
        <fullName evidence="2">Uncharacterized protein</fullName>
    </submittedName>
</protein>
<evidence type="ECO:0000313" key="2">
    <source>
        <dbReference type="EMBL" id="KOM52493.1"/>
    </source>
</evidence>
<feature type="compositionally biased region" description="Basic and acidic residues" evidence="1">
    <location>
        <begin position="86"/>
        <end position="95"/>
    </location>
</feature>
<dbReference type="AlphaFoldDB" id="A0A0L9VBW9"/>
<accession>A0A0L9VBW9</accession>
<proteinExistence type="predicted"/>
<dbReference type="EMBL" id="CM003379">
    <property type="protein sequence ID" value="KOM52493.1"/>
    <property type="molecule type" value="Genomic_DNA"/>
</dbReference>
<feature type="compositionally biased region" description="Polar residues" evidence="1">
    <location>
        <begin position="65"/>
        <end position="80"/>
    </location>
</feature>
<name>A0A0L9VBW9_PHAAN</name>